<reference evidence="1 2" key="1">
    <citation type="journal article" date="2022" name="Plant J.">
        <title>Chromosome-level genome of Camellia lanceoleosa provides a valuable resource for understanding genome evolution and self-incompatibility.</title>
        <authorList>
            <person name="Gong W."/>
            <person name="Xiao S."/>
            <person name="Wang L."/>
            <person name="Liao Z."/>
            <person name="Chang Y."/>
            <person name="Mo W."/>
            <person name="Hu G."/>
            <person name="Li W."/>
            <person name="Zhao G."/>
            <person name="Zhu H."/>
            <person name="Hu X."/>
            <person name="Ji K."/>
            <person name="Xiang X."/>
            <person name="Song Q."/>
            <person name="Yuan D."/>
            <person name="Jin S."/>
            <person name="Zhang L."/>
        </authorList>
    </citation>
    <scope>NUCLEOTIDE SEQUENCE [LARGE SCALE GENOMIC DNA]</scope>
    <source>
        <strain evidence="1">SQ_2022a</strain>
    </source>
</reference>
<proteinExistence type="predicted"/>
<organism evidence="1 2">
    <name type="scientific">Camellia lanceoleosa</name>
    <dbReference type="NCBI Taxonomy" id="1840588"/>
    <lineage>
        <taxon>Eukaryota</taxon>
        <taxon>Viridiplantae</taxon>
        <taxon>Streptophyta</taxon>
        <taxon>Embryophyta</taxon>
        <taxon>Tracheophyta</taxon>
        <taxon>Spermatophyta</taxon>
        <taxon>Magnoliopsida</taxon>
        <taxon>eudicotyledons</taxon>
        <taxon>Gunneridae</taxon>
        <taxon>Pentapetalae</taxon>
        <taxon>asterids</taxon>
        <taxon>Ericales</taxon>
        <taxon>Theaceae</taxon>
        <taxon>Camellia</taxon>
    </lineage>
</organism>
<keyword evidence="2" id="KW-1185">Reference proteome</keyword>
<gene>
    <name evidence="1" type="ORF">LOK49_LG09G02393</name>
</gene>
<sequence>MDRFLSSALECDKLFELFTDFTYILIFNPPLKKENNNIDLSIPLVRLGEKEEVTYEAATIALRKAIRLNCAIQARDGHWAAENAGPMFFTPSLVSVHSYFIGYSLSVFYFHFAENTTKPIPIVQCFTCAYRITNQIFT</sequence>
<evidence type="ECO:0000313" key="2">
    <source>
        <dbReference type="Proteomes" id="UP001060215"/>
    </source>
</evidence>
<name>A0ACC0GNL3_9ERIC</name>
<dbReference type="Proteomes" id="UP001060215">
    <property type="component" value="Chromosome 8"/>
</dbReference>
<dbReference type="EMBL" id="CM045765">
    <property type="protein sequence ID" value="KAI8001061.1"/>
    <property type="molecule type" value="Genomic_DNA"/>
</dbReference>
<protein>
    <submittedName>
        <fullName evidence="1">Dammarenediol II synthase</fullName>
    </submittedName>
</protein>
<comment type="caution">
    <text evidence="1">The sequence shown here is derived from an EMBL/GenBank/DDBJ whole genome shotgun (WGS) entry which is preliminary data.</text>
</comment>
<accession>A0ACC0GNL3</accession>
<evidence type="ECO:0000313" key="1">
    <source>
        <dbReference type="EMBL" id="KAI8001061.1"/>
    </source>
</evidence>